<reference evidence="3 4" key="1">
    <citation type="submission" date="2014-05" db="EMBL/GenBank/DDBJ databases">
        <title>Draft genome sequence of a rare smut relative, Tilletiaria anomala UBC 951.</title>
        <authorList>
            <consortium name="DOE Joint Genome Institute"/>
            <person name="Toome M."/>
            <person name="Kuo A."/>
            <person name="Henrissat B."/>
            <person name="Lipzen A."/>
            <person name="Tritt A."/>
            <person name="Yoshinaga Y."/>
            <person name="Zane M."/>
            <person name="Barry K."/>
            <person name="Grigoriev I.V."/>
            <person name="Spatafora J.W."/>
            <person name="Aimea M.C."/>
        </authorList>
    </citation>
    <scope>NUCLEOTIDE SEQUENCE [LARGE SCALE GENOMIC DNA]</scope>
    <source>
        <strain evidence="3 4">UBC 951</strain>
    </source>
</reference>
<dbReference type="InterPro" id="IPR036249">
    <property type="entry name" value="Thioredoxin-like_sf"/>
</dbReference>
<dbReference type="OrthoDB" id="414243at2759"/>
<dbReference type="EMBL" id="JMSN01000039">
    <property type="protein sequence ID" value="KDN45887.1"/>
    <property type="molecule type" value="Genomic_DNA"/>
</dbReference>
<evidence type="ECO:0000313" key="4">
    <source>
        <dbReference type="Proteomes" id="UP000027361"/>
    </source>
</evidence>
<accession>A0A066VW18</accession>
<dbReference type="SUPFAM" id="SSF47616">
    <property type="entry name" value="GST C-terminal domain-like"/>
    <property type="match status" value="1"/>
</dbReference>
<proteinExistence type="predicted"/>
<evidence type="ECO:0000259" key="2">
    <source>
        <dbReference type="PROSITE" id="PS50405"/>
    </source>
</evidence>
<dbReference type="Gene3D" id="1.20.1050.10">
    <property type="match status" value="1"/>
</dbReference>
<dbReference type="AlphaFoldDB" id="A0A066VW18"/>
<dbReference type="PROSITE" id="PS50404">
    <property type="entry name" value="GST_NTER"/>
    <property type="match status" value="1"/>
</dbReference>
<dbReference type="Gene3D" id="3.40.30.10">
    <property type="entry name" value="Glutaredoxin"/>
    <property type="match status" value="1"/>
</dbReference>
<dbReference type="InterPro" id="IPR050213">
    <property type="entry name" value="GST_superfamily"/>
</dbReference>
<protein>
    <submittedName>
        <fullName evidence="3">Glutathione S-transferase-like protein</fullName>
    </submittedName>
</protein>
<dbReference type="HOGENOM" id="CLU_039475_0_1_1"/>
<dbReference type="GeneID" id="25267036"/>
<dbReference type="CDD" id="cd03192">
    <property type="entry name" value="GST_C_Sigma_like"/>
    <property type="match status" value="1"/>
</dbReference>
<dbReference type="InterPro" id="IPR036282">
    <property type="entry name" value="Glutathione-S-Trfase_C_sf"/>
</dbReference>
<dbReference type="STRING" id="1037660.A0A066VW18"/>
<dbReference type="RefSeq" id="XP_013243325.1">
    <property type="nucleotide sequence ID" value="XM_013387871.1"/>
</dbReference>
<dbReference type="PROSITE" id="PS50405">
    <property type="entry name" value="GST_CTER"/>
    <property type="match status" value="1"/>
</dbReference>
<dbReference type="SUPFAM" id="SSF52833">
    <property type="entry name" value="Thioredoxin-like"/>
    <property type="match status" value="1"/>
</dbReference>
<dbReference type="InterPro" id="IPR010987">
    <property type="entry name" value="Glutathione-S-Trfase_C-like"/>
</dbReference>
<dbReference type="InterPro" id="IPR004046">
    <property type="entry name" value="GST_C"/>
</dbReference>
<dbReference type="PANTHER" id="PTHR11571:SF263">
    <property type="entry name" value="GLUTATHIONE S-TRANSFERASE"/>
    <property type="match status" value="1"/>
</dbReference>
<evidence type="ECO:0000313" key="3">
    <source>
        <dbReference type="EMBL" id="KDN45887.1"/>
    </source>
</evidence>
<dbReference type="PANTHER" id="PTHR11571">
    <property type="entry name" value="GLUTATHIONE S-TRANSFERASE"/>
    <property type="match status" value="1"/>
</dbReference>
<organism evidence="3 4">
    <name type="scientific">Tilletiaria anomala (strain ATCC 24038 / CBS 436.72 / UBC 951)</name>
    <dbReference type="NCBI Taxonomy" id="1037660"/>
    <lineage>
        <taxon>Eukaryota</taxon>
        <taxon>Fungi</taxon>
        <taxon>Dikarya</taxon>
        <taxon>Basidiomycota</taxon>
        <taxon>Ustilaginomycotina</taxon>
        <taxon>Exobasidiomycetes</taxon>
        <taxon>Georgefischeriales</taxon>
        <taxon>Tilletiariaceae</taxon>
        <taxon>Tilletiaria</taxon>
    </lineage>
</organism>
<dbReference type="OMA" id="LWVHQLQ"/>
<dbReference type="GO" id="GO:0006749">
    <property type="term" value="P:glutathione metabolic process"/>
    <property type="evidence" value="ECO:0007669"/>
    <property type="project" value="TreeGrafter"/>
</dbReference>
<dbReference type="Pfam" id="PF14497">
    <property type="entry name" value="GST_C_3"/>
    <property type="match status" value="1"/>
</dbReference>
<comment type="caution">
    <text evidence="3">The sequence shown here is derived from an EMBL/GenBank/DDBJ whole genome shotgun (WGS) entry which is preliminary data.</text>
</comment>
<keyword evidence="4" id="KW-1185">Reference proteome</keyword>
<dbReference type="Proteomes" id="UP000027361">
    <property type="component" value="Unassembled WGS sequence"/>
</dbReference>
<dbReference type="GO" id="GO:0004364">
    <property type="term" value="F:glutathione transferase activity"/>
    <property type="evidence" value="ECO:0007669"/>
    <property type="project" value="TreeGrafter"/>
</dbReference>
<feature type="domain" description="GST N-terminal" evidence="1">
    <location>
        <begin position="2"/>
        <end position="92"/>
    </location>
</feature>
<dbReference type="InParanoid" id="A0A066VW18"/>
<dbReference type="InterPro" id="IPR004045">
    <property type="entry name" value="Glutathione_S-Trfase_N"/>
</dbReference>
<sequence>MKTYTLHYWPSIPGRGEYVRLAFEYAKVPFADNSSNVNALQEHVMRSNKTGLPQHFAPPILEVKQEATNSSRFISQIPAILSYLAPRLDLTEEEKSIARAHVNQLTLTILDLSNEIHDVHHPIASSLTYEEQQEESKRRAKFFREVRLPKFFGYFESVLAENRAGSGANLFGSSMTTADLTLFQVVDGLRFAYPNLLSRLEAENKCKHVFGLHEKIGNTEPIASYVKSDRRRSYSMGLFRHYPELDEPAM</sequence>
<gene>
    <name evidence="3" type="ORF">K437DRAFT_290728</name>
</gene>
<keyword evidence="3" id="KW-0808">Transferase</keyword>
<feature type="domain" description="GST C-terminal" evidence="2">
    <location>
        <begin position="95"/>
        <end position="235"/>
    </location>
</feature>
<name>A0A066VW18_TILAU</name>
<evidence type="ECO:0000259" key="1">
    <source>
        <dbReference type="PROSITE" id="PS50404"/>
    </source>
</evidence>